<sequence>MGLMATADNAESYVLAIGTKKGLWLATSPDRKDWSLSGPHFLMSEIPSIGIDTRNGKTRIMVGVRSEHWGPTVAHSDDLGASWTEPEQGAIKFPEGTDAALERVWQIYPDAESRPGVVWAGCEPISVWKSTDGGEHFELNRGLWDHPHRSEWGAGYGGAAAHSIVVDPSGEKVHIAMSTGGVYRSLDGGTSWEPRNKGISAYFMPDPNPEFGQCVHKIAADAAVEGRLYAQNHHGVYRSDDNGENWESIADGLPADFGFVMLTHPRREGTAWVIPLKADGERIPPDSKLSVHRTNDAGNTWTELHAGLPDHEYNAVLRDAASVDTAEPVGVYFGTRGGAVYASADEGSTFTEVASHLPDVLCVRAAVVVDNTAGVEAPLAAAEATVIAEAAVIVEAAAQEIDPTPGDQASAPVPG</sequence>
<dbReference type="EMBL" id="JBBMFV010000004">
    <property type="protein sequence ID" value="MEO3941100.1"/>
    <property type="molecule type" value="Genomic_DNA"/>
</dbReference>
<keyword evidence="2" id="KW-1185">Reference proteome</keyword>
<dbReference type="PANTHER" id="PTHR43739:SF5">
    <property type="entry name" value="EXO-ALPHA-SIALIDASE"/>
    <property type="match status" value="1"/>
</dbReference>
<dbReference type="Gene3D" id="2.130.10.10">
    <property type="entry name" value="YVTN repeat-like/Quinoprotein amine dehydrogenase"/>
    <property type="match status" value="1"/>
</dbReference>
<dbReference type="Proteomes" id="UP001448614">
    <property type="component" value="Unassembled WGS sequence"/>
</dbReference>
<proteinExistence type="predicted"/>
<name>A0ABV0GRA1_PAENI</name>
<accession>A0ABV0GRA1</accession>
<dbReference type="SUPFAM" id="SSF110296">
    <property type="entry name" value="Oligoxyloglucan reducing end-specific cellobiohydrolase"/>
    <property type="match status" value="1"/>
</dbReference>
<dbReference type="CDD" id="cd15482">
    <property type="entry name" value="Sialidase_non-viral"/>
    <property type="match status" value="2"/>
</dbReference>
<comment type="caution">
    <text evidence="1">The sequence shown here is derived from an EMBL/GenBank/DDBJ whole genome shotgun (WGS) entry which is preliminary data.</text>
</comment>
<evidence type="ECO:0000313" key="2">
    <source>
        <dbReference type="Proteomes" id="UP001448614"/>
    </source>
</evidence>
<organism evidence="1 2">
    <name type="scientific">Paenarthrobacter nicotinovorans</name>
    <name type="common">Arthrobacter nicotinovorans</name>
    <dbReference type="NCBI Taxonomy" id="29320"/>
    <lineage>
        <taxon>Bacteria</taxon>
        <taxon>Bacillati</taxon>
        <taxon>Actinomycetota</taxon>
        <taxon>Actinomycetes</taxon>
        <taxon>Micrococcales</taxon>
        <taxon>Micrococcaceae</taxon>
        <taxon>Paenarthrobacter</taxon>
    </lineage>
</organism>
<dbReference type="PANTHER" id="PTHR43739">
    <property type="entry name" value="XYLOGLUCANASE (EUROFUNG)"/>
    <property type="match status" value="1"/>
</dbReference>
<dbReference type="RefSeq" id="WP_223944218.1">
    <property type="nucleotide sequence ID" value="NZ_JAVDRC010000004.1"/>
</dbReference>
<dbReference type="InterPro" id="IPR052025">
    <property type="entry name" value="Xyloglucanase_GH74"/>
</dbReference>
<evidence type="ECO:0000313" key="1">
    <source>
        <dbReference type="EMBL" id="MEO3941100.1"/>
    </source>
</evidence>
<protein>
    <submittedName>
        <fullName evidence="1">Exo-alpha-sialidase</fullName>
    </submittedName>
</protein>
<reference evidence="1 2" key="1">
    <citation type="journal article" date="2024" name="Appl. Microbiol. Biotechnol.">
        <title>Biosynthetic gene clusters with biotechnological applications in novel Antarctic isolates from Actinomycetota.</title>
        <authorList>
            <person name="Bruna P."/>
            <person name="Nunez-Montero K."/>
            <person name="Contreras M.J."/>
            <person name="Leal K."/>
            <person name="Garcia M."/>
            <person name="Abanto M."/>
            <person name="Barrientos L."/>
        </authorList>
    </citation>
    <scope>NUCLEOTIDE SEQUENCE [LARGE SCALE GENOMIC DNA]</scope>
    <source>
        <strain evidence="1 2">Se16.17</strain>
    </source>
</reference>
<dbReference type="InterPro" id="IPR015943">
    <property type="entry name" value="WD40/YVTN_repeat-like_dom_sf"/>
</dbReference>
<gene>
    <name evidence="1" type="ORF">V3C41_08480</name>
</gene>